<feature type="domain" description="Protein kinase" evidence="1">
    <location>
        <begin position="1"/>
        <end position="71"/>
    </location>
</feature>
<proteinExistence type="predicted"/>
<protein>
    <recommendedName>
        <fullName evidence="1">Protein kinase domain-containing protein</fullName>
    </recommendedName>
</protein>
<dbReference type="Gene3D" id="1.10.510.10">
    <property type="entry name" value="Transferase(Phosphotransferase) domain 1"/>
    <property type="match status" value="1"/>
</dbReference>
<comment type="caution">
    <text evidence="2">The sequence shown here is derived from an EMBL/GenBank/DDBJ whole genome shotgun (WGS) entry which is preliminary data.</text>
</comment>
<gene>
    <name evidence="2" type="ORF">RclHR1_24360004</name>
</gene>
<evidence type="ECO:0000313" key="3">
    <source>
        <dbReference type="Proteomes" id="UP000247702"/>
    </source>
</evidence>
<dbReference type="SUPFAM" id="SSF56112">
    <property type="entry name" value="Protein kinase-like (PK-like)"/>
    <property type="match status" value="1"/>
</dbReference>
<dbReference type="AlphaFoldDB" id="A0A2Z6RD71"/>
<evidence type="ECO:0000259" key="1">
    <source>
        <dbReference type="PROSITE" id="PS50011"/>
    </source>
</evidence>
<dbReference type="PROSITE" id="PS50011">
    <property type="entry name" value="PROTEIN_KINASE_DOM"/>
    <property type="match status" value="1"/>
</dbReference>
<reference evidence="2 3" key="1">
    <citation type="submission" date="2017-11" db="EMBL/GenBank/DDBJ databases">
        <title>The genome of Rhizophagus clarus HR1 reveals common genetic basis of auxotrophy among arbuscular mycorrhizal fungi.</title>
        <authorList>
            <person name="Kobayashi Y."/>
        </authorList>
    </citation>
    <scope>NUCLEOTIDE SEQUENCE [LARGE SCALE GENOMIC DNA]</scope>
    <source>
        <strain evidence="2 3">HR1</strain>
    </source>
</reference>
<sequence>MIMWEFTSGISPFYDREHNLQLSLSICKGERPEIIENTPQCYIDLMKKCWNVDPLKRPSASGVVNIIYNWIYRSNYDEINEELKNNIMEFINAPIVYNNLITKSHPRAYYKSRLHDFNSQEILQSECLNCLIIDIVKPSDEN</sequence>
<organism evidence="2 3">
    <name type="scientific">Rhizophagus clarus</name>
    <dbReference type="NCBI Taxonomy" id="94130"/>
    <lineage>
        <taxon>Eukaryota</taxon>
        <taxon>Fungi</taxon>
        <taxon>Fungi incertae sedis</taxon>
        <taxon>Mucoromycota</taxon>
        <taxon>Glomeromycotina</taxon>
        <taxon>Glomeromycetes</taxon>
        <taxon>Glomerales</taxon>
        <taxon>Glomeraceae</taxon>
        <taxon>Rhizophagus</taxon>
    </lineage>
</organism>
<dbReference type="GO" id="GO:0005524">
    <property type="term" value="F:ATP binding"/>
    <property type="evidence" value="ECO:0007669"/>
    <property type="project" value="InterPro"/>
</dbReference>
<evidence type="ECO:0000313" key="2">
    <source>
        <dbReference type="EMBL" id="GBB94901.1"/>
    </source>
</evidence>
<dbReference type="Proteomes" id="UP000247702">
    <property type="component" value="Unassembled WGS sequence"/>
</dbReference>
<dbReference type="InterPro" id="IPR000719">
    <property type="entry name" value="Prot_kinase_dom"/>
</dbReference>
<name>A0A2Z6RD71_9GLOM</name>
<keyword evidence="3" id="KW-1185">Reference proteome</keyword>
<accession>A0A2Z6RD71</accession>
<dbReference type="GO" id="GO:0004672">
    <property type="term" value="F:protein kinase activity"/>
    <property type="evidence" value="ECO:0007669"/>
    <property type="project" value="InterPro"/>
</dbReference>
<dbReference type="EMBL" id="BEXD01001598">
    <property type="protein sequence ID" value="GBB94901.1"/>
    <property type="molecule type" value="Genomic_DNA"/>
</dbReference>
<dbReference type="Pfam" id="PF07714">
    <property type="entry name" value="PK_Tyr_Ser-Thr"/>
    <property type="match status" value="1"/>
</dbReference>
<dbReference type="InterPro" id="IPR001245">
    <property type="entry name" value="Ser-Thr/Tyr_kinase_cat_dom"/>
</dbReference>
<dbReference type="InterPro" id="IPR011009">
    <property type="entry name" value="Kinase-like_dom_sf"/>
</dbReference>